<dbReference type="Proteomes" id="UP000829998">
    <property type="component" value="Chromosome"/>
</dbReference>
<evidence type="ECO:0000259" key="4">
    <source>
        <dbReference type="Pfam" id="PF14257"/>
    </source>
</evidence>
<evidence type="ECO:0000256" key="3">
    <source>
        <dbReference type="SAM" id="SignalP"/>
    </source>
</evidence>
<feature type="coiled-coil region" evidence="1">
    <location>
        <begin position="166"/>
        <end position="193"/>
    </location>
</feature>
<keyword evidence="2" id="KW-0812">Transmembrane</keyword>
<keyword evidence="2" id="KW-1133">Transmembrane helix</keyword>
<keyword evidence="1" id="KW-0175">Coiled coil</keyword>
<keyword evidence="6" id="KW-1185">Reference proteome</keyword>
<dbReference type="InterPro" id="IPR025645">
    <property type="entry name" value="DUF4349"/>
</dbReference>
<sequence length="266" mass="30625">MRYIFSLFLFLVITLSACSKASDDKVYNSSVSAITMSAPASVDGPQTIPQKIIKSANLKFETADIEETFQQIQKAVKESHASIQSDSEGKNDISLYRNITVKVPSQNFDVFLQSITKGVSYFDQKEISSEDVTDQYIDLDSRLKTKRKLEERYIEILKKATKVSEILEIEKQISEIREEIESKQGQLKYLESRISESRVFIQFYKPIAEKQSVKVSYGSKLLTAVKSGFNELSGSFIWLISIWPFIIIFCVLAYFIRKRFKRRKKE</sequence>
<accession>A0ABY4LUG2</accession>
<feature type="chain" id="PRO_5045228394" evidence="3">
    <location>
        <begin position="22"/>
        <end position="266"/>
    </location>
</feature>
<dbReference type="Pfam" id="PF14257">
    <property type="entry name" value="DUF4349"/>
    <property type="match status" value="1"/>
</dbReference>
<organism evidence="5 6">
    <name type="scientific">Flavobacterium humidisoli</name>
    <dbReference type="NCBI Taxonomy" id="2937442"/>
    <lineage>
        <taxon>Bacteria</taxon>
        <taxon>Pseudomonadati</taxon>
        <taxon>Bacteroidota</taxon>
        <taxon>Flavobacteriia</taxon>
        <taxon>Flavobacteriales</taxon>
        <taxon>Flavobacteriaceae</taxon>
        <taxon>Flavobacterium</taxon>
    </lineage>
</organism>
<gene>
    <name evidence="5" type="ORF">M0M44_05020</name>
</gene>
<keyword evidence="2" id="KW-0472">Membrane</keyword>
<reference evidence="5 6" key="1">
    <citation type="submission" date="2022-04" db="EMBL/GenBank/DDBJ databases">
        <authorList>
            <person name="Ra J.-S."/>
            <person name="Kim S.-B."/>
        </authorList>
    </citation>
    <scope>NUCLEOTIDE SEQUENCE [LARGE SCALE GENOMIC DNA]</scope>
    <source>
        <strain evidence="5 6">MMS21-Er5</strain>
    </source>
</reference>
<feature type="transmembrane region" description="Helical" evidence="2">
    <location>
        <begin position="236"/>
        <end position="256"/>
    </location>
</feature>
<name>A0ABY4LUG2_9FLAO</name>
<proteinExistence type="predicted"/>
<dbReference type="RefSeq" id="WP_248728784.1">
    <property type="nucleotide sequence ID" value="NZ_CP096829.1"/>
</dbReference>
<feature type="signal peptide" evidence="3">
    <location>
        <begin position="1"/>
        <end position="21"/>
    </location>
</feature>
<feature type="domain" description="DUF4349" evidence="4">
    <location>
        <begin position="50"/>
        <end position="255"/>
    </location>
</feature>
<evidence type="ECO:0000256" key="1">
    <source>
        <dbReference type="SAM" id="Coils"/>
    </source>
</evidence>
<evidence type="ECO:0000313" key="5">
    <source>
        <dbReference type="EMBL" id="UPZ16703.1"/>
    </source>
</evidence>
<evidence type="ECO:0000313" key="6">
    <source>
        <dbReference type="Proteomes" id="UP000829998"/>
    </source>
</evidence>
<dbReference type="EMBL" id="CP096829">
    <property type="protein sequence ID" value="UPZ16703.1"/>
    <property type="molecule type" value="Genomic_DNA"/>
</dbReference>
<dbReference type="PROSITE" id="PS51257">
    <property type="entry name" value="PROKAR_LIPOPROTEIN"/>
    <property type="match status" value="1"/>
</dbReference>
<evidence type="ECO:0000256" key="2">
    <source>
        <dbReference type="SAM" id="Phobius"/>
    </source>
</evidence>
<keyword evidence="3" id="KW-0732">Signal</keyword>
<protein>
    <submittedName>
        <fullName evidence="5">DUF4349 domain-containing protein</fullName>
    </submittedName>
</protein>